<feature type="compositionally biased region" description="Low complexity" evidence="1">
    <location>
        <begin position="15"/>
        <end position="27"/>
    </location>
</feature>
<evidence type="ECO:0000256" key="1">
    <source>
        <dbReference type="SAM" id="MobiDB-lite"/>
    </source>
</evidence>
<feature type="compositionally biased region" description="Basic and acidic residues" evidence="1">
    <location>
        <begin position="1"/>
        <end position="14"/>
    </location>
</feature>
<dbReference type="InterPro" id="IPR040187">
    <property type="entry name" value="OCAD1/2"/>
</dbReference>
<name>A0A8K0K283_LADFU</name>
<feature type="domain" description="OCIA" evidence="2">
    <location>
        <begin position="29"/>
        <end position="113"/>
    </location>
</feature>
<dbReference type="Proteomes" id="UP000792457">
    <property type="component" value="Unassembled WGS sequence"/>
</dbReference>
<feature type="compositionally biased region" description="Pro residues" evidence="1">
    <location>
        <begin position="239"/>
        <end position="250"/>
    </location>
</feature>
<dbReference type="Pfam" id="PF07051">
    <property type="entry name" value="OCIA"/>
    <property type="match status" value="1"/>
</dbReference>
<dbReference type="PANTHER" id="PTHR13336">
    <property type="entry name" value="OVARIAN CARCINOMA IMMUNOREACTIVE ANTIGEN"/>
    <property type="match status" value="1"/>
</dbReference>
<dbReference type="PANTHER" id="PTHR13336:SF3">
    <property type="entry name" value="OCIA DOMAIN-CONTAINING PROTEIN 1"/>
    <property type="match status" value="1"/>
</dbReference>
<organism evidence="3 4">
    <name type="scientific">Ladona fulva</name>
    <name type="common">Scarce chaser dragonfly</name>
    <name type="synonym">Libellula fulva</name>
    <dbReference type="NCBI Taxonomy" id="123851"/>
    <lineage>
        <taxon>Eukaryota</taxon>
        <taxon>Metazoa</taxon>
        <taxon>Ecdysozoa</taxon>
        <taxon>Arthropoda</taxon>
        <taxon>Hexapoda</taxon>
        <taxon>Insecta</taxon>
        <taxon>Pterygota</taxon>
        <taxon>Palaeoptera</taxon>
        <taxon>Odonata</taxon>
        <taxon>Epiprocta</taxon>
        <taxon>Anisoptera</taxon>
        <taxon>Libelluloidea</taxon>
        <taxon>Libellulidae</taxon>
        <taxon>Ladona</taxon>
    </lineage>
</organism>
<dbReference type="InterPro" id="IPR009764">
    <property type="entry name" value="OCIA_dom"/>
</dbReference>
<evidence type="ECO:0000259" key="2">
    <source>
        <dbReference type="Pfam" id="PF07051"/>
    </source>
</evidence>
<dbReference type="OrthoDB" id="6513616at2759"/>
<feature type="region of interest" description="Disordered" evidence="1">
    <location>
        <begin position="1"/>
        <end position="27"/>
    </location>
</feature>
<dbReference type="EMBL" id="KZ308284">
    <property type="protein sequence ID" value="KAG8226481.1"/>
    <property type="molecule type" value="Genomic_DNA"/>
</dbReference>
<dbReference type="GO" id="GO:0005768">
    <property type="term" value="C:endosome"/>
    <property type="evidence" value="ECO:0007669"/>
    <property type="project" value="TreeGrafter"/>
</dbReference>
<protein>
    <recommendedName>
        <fullName evidence="2">OCIA domain-containing protein</fullName>
    </recommendedName>
</protein>
<feature type="compositionally biased region" description="Basic and acidic residues" evidence="1">
    <location>
        <begin position="208"/>
        <end position="222"/>
    </location>
</feature>
<accession>A0A8K0K283</accession>
<gene>
    <name evidence="3" type="ORF">J437_LFUL007363</name>
</gene>
<sequence length="262" mass="28881">MDRSPPLSERDSFSDSKSAASASTTDSPYRFSEDELRVLRECNRESFYMRSLPFSSLFGLGAYYGVNAGFLKRNARYGATPKVVIGVILGYFLGKISYQGKCAEKIMQLPNSKLAEILRQKKRGRLPYEGADTPSIGGAIVPSPFGGDPQYAYSDSGPVDALQLDFDRPLQGGLDEIGRPSVDSMGSGVYDDDEPAATAPSPPTVTYEELRRRNREEYEQKRPKPYRPAAEETPIVTRPRPPPQGSPSPTAPRNIYGDVVER</sequence>
<evidence type="ECO:0000313" key="4">
    <source>
        <dbReference type="Proteomes" id="UP000792457"/>
    </source>
</evidence>
<evidence type="ECO:0000313" key="3">
    <source>
        <dbReference type="EMBL" id="KAG8226481.1"/>
    </source>
</evidence>
<dbReference type="AlphaFoldDB" id="A0A8K0K283"/>
<reference evidence="3" key="1">
    <citation type="submission" date="2013-04" db="EMBL/GenBank/DDBJ databases">
        <authorList>
            <person name="Qu J."/>
            <person name="Murali S.C."/>
            <person name="Bandaranaike D."/>
            <person name="Bellair M."/>
            <person name="Blankenburg K."/>
            <person name="Chao H."/>
            <person name="Dinh H."/>
            <person name="Doddapaneni H."/>
            <person name="Downs B."/>
            <person name="Dugan-Rocha S."/>
            <person name="Elkadiri S."/>
            <person name="Gnanaolivu R.D."/>
            <person name="Hernandez B."/>
            <person name="Javaid M."/>
            <person name="Jayaseelan J.C."/>
            <person name="Lee S."/>
            <person name="Li M."/>
            <person name="Ming W."/>
            <person name="Munidasa M."/>
            <person name="Muniz J."/>
            <person name="Nguyen L."/>
            <person name="Ongeri F."/>
            <person name="Osuji N."/>
            <person name="Pu L.-L."/>
            <person name="Puazo M."/>
            <person name="Qu C."/>
            <person name="Quiroz J."/>
            <person name="Raj R."/>
            <person name="Weissenberger G."/>
            <person name="Xin Y."/>
            <person name="Zou X."/>
            <person name="Han Y."/>
            <person name="Richards S."/>
            <person name="Worley K."/>
            <person name="Muzny D."/>
            <person name="Gibbs R."/>
        </authorList>
    </citation>
    <scope>NUCLEOTIDE SEQUENCE</scope>
    <source>
        <strain evidence="3">Sampled in the wild</strain>
    </source>
</reference>
<comment type="caution">
    <text evidence="3">The sequence shown here is derived from an EMBL/GenBank/DDBJ whole genome shotgun (WGS) entry which is preliminary data.</text>
</comment>
<keyword evidence="4" id="KW-1185">Reference proteome</keyword>
<feature type="region of interest" description="Disordered" evidence="1">
    <location>
        <begin position="170"/>
        <end position="262"/>
    </location>
</feature>
<feature type="compositionally biased region" description="Low complexity" evidence="1">
    <location>
        <begin position="196"/>
        <end position="207"/>
    </location>
</feature>
<proteinExistence type="predicted"/>
<reference evidence="3" key="2">
    <citation type="submission" date="2017-10" db="EMBL/GenBank/DDBJ databases">
        <title>Ladona fulva Genome sequencing and assembly.</title>
        <authorList>
            <person name="Murali S."/>
            <person name="Richards S."/>
            <person name="Bandaranaike D."/>
            <person name="Bellair M."/>
            <person name="Blankenburg K."/>
            <person name="Chao H."/>
            <person name="Dinh H."/>
            <person name="Doddapaneni H."/>
            <person name="Dugan-Rocha S."/>
            <person name="Elkadiri S."/>
            <person name="Gnanaolivu R."/>
            <person name="Hernandez B."/>
            <person name="Skinner E."/>
            <person name="Javaid M."/>
            <person name="Lee S."/>
            <person name="Li M."/>
            <person name="Ming W."/>
            <person name="Munidasa M."/>
            <person name="Muniz J."/>
            <person name="Nguyen L."/>
            <person name="Hughes D."/>
            <person name="Osuji N."/>
            <person name="Pu L.-L."/>
            <person name="Puazo M."/>
            <person name="Qu C."/>
            <person name="Quiroz J."/>
            <person name="Raj R."/>
            <person name="Weissenberger G."/>
            <person name="Xin Y."/>
            <person name="Zou X."/>
            <person name="Han Y."/>
            <person name="Worley K."/>
            <person name="Muzny D."/>
            <person name="Gibbs R."/>
        </authorList>
    </citation>
    <scope>NUCLEOTIDE SEQUENCE</scope>
    <source>
        <strain evidence="3">Sampled in the wild</strain>
    </source>
</reference>